<evidence type="ECO:0000256" key="5">
    <source>
        <dbReference type="ARBA" id="ARBA00023136"/>
    </source>
</evidence>
<evidence type="ECO:0000256" key="1">
    <source>
        <dbReference type="ARBA" id="ARBA00000085"/>
    </source>
</evidence>
<comment type="catalytic activity">
    <reaction evidence="1">
        <text>ATP + protein L-histidine = ADP + protein N-phospho-L-histidine.</text>
        <dbReference type="EC" id="2.7.13.3"/>
    </reaction>
</comment>
<dbReference type="PANTHER" id="PTHR42878">
    <property type="entry name" value="TWO-COMPONENT HISTIDINE KINASE"/>
    <property type="match status" value="1"/>
</dbReference>
<dbReference type="Gene3D" id="6.10.340.10">
    <property type="match status" value="1"/>
</dbReference>
<dbReference type="InterPro" id="IPR050351">
    <property type="entry name" value="BphY/WalK/GraS-like"/>
</dbReference>
<dbReference type="CDD" id="cd00130">
    <property type="entry name" value="PAS"/>
    <property type="match status" value="1"/>
</dbReference>
<dbReference type="SUPFAM" id="SSF55785">
    <property type="entry name" value="PYP-like sensor domain (PAS domain)"/>
    <property type="match status" value="1"/>
</dbReference>
<evidence type="ECO:0000256" key="7">
    <source>
        <dbReference type="SAM" id="Phobius"/>
    </source>
</evidence>
<evidence type="ECO:0000256" key="2">
    <source>
        <dbReference type="ARBA" id="ARBA00012438"/>
    </source>
</evidence>
<dbReference type="Pfam" id="PF13426">
    <property type="entry name" value="PAS_9"/>
    <property type="match status" value="1"/>
</dbReference>
<dbReference type="PROSITE" id="PS50885">
    <property type="entry name" value="HAMP"/>
    <property type="match status" value="1"/>
</dbReference>
<dbReference type="PROSITE" id="PS50112">
    <property type="entry name" value="PAS"/>
    <property type="match status" value="1"/>
</dbReference>
<dbReference type="InterPro" id="IPR003660">
    <property type="entry name" value="HAMP_dom"/>
</dbReference>
<evidence type="ECO:0000256" key="3">
    <source>
        <dbReference type="ARBA" id="ARBA00022679"/>
    </source>
</evidence>
<feature type="transmembrane region" description="Helical" evidence="7">
    <location>
        <begin position="93"/>
        <end position="117"/>
    </location>
</feature>
<dbReference type="GO" id="GO:0007234">
    <property type="term" value="P:osmosensory signaling via phosphorelay pathway"/>
    <property type="evidence" value="ECO:0007669"/>
    <property type="project" value="TreeGrafter"/>
</dbReference>
<protein>
    <recommendedName>
        <fullName evidence="2">histidine kinase</fullName>
        <ecNumber evidence="2">2.7.13.3</ecNumber>
    </recommendedName>
</protein>
<dbReference type="InterPro" id="IPR035965">
    <property type="entry name" value="PAS-like_dom_sf"/>
</dbReference>
<evidence type="ECO:0000259" key="9">
    <source>
        <dbReference type="PROSITE" id="PS50885"/>
    </source>
</evidence>
<dbReference type="Pfam" id="PF00672">
    <property type="entry name" value="HAMP"/>
    <property type="match status" value="1"/>
</dbReference>
<dbReference type="GO" id="GO:0000156">
    <property type="term" value="F:phosphorelay response regulator activity"/>
    <property type="evidence" value="ECO:0007669"/>
    <property type="project" value="TreeGrafter"/>
</dbReference>
<gene>
    <name evidence="10" type="ORF">S01H1_18067</name>
</gene>
<feature type="non-terminal residue" evidence="10">
    <location>
        <position position="336"/>
    </location>
</feature>
<dbReference type="InterPro" id="IPR000014">
    <property type="entry name" value="PAS"/>
</dbReference>
<evidence type="ECO:0000256" key="6">
    <source>
        <dbReference type="SAM" id="Coils"/>
    </source>
</evidence>
<dbReference type="AlphaFoldDB" id="X0S8J5"/>
<evidence type="ECO:0000313" key="10">
    <source>
        <dbReference type="EMBL" id="GAF77363.1"/>
    </source>
</evidence>
<dbReference type="SUPFAM" id="SSF158472">
    <property type="entry name" value="HAMP domain-like"/>
    <property type="match status" value="1"/>
</dbReference>
<dbReference type="EMBL" id="BARS01009630">
    <property type="protein sequence ID" value="GAF77363.1"/>
    <property type="molecule type" value="Genomic_DNA"/>
</dbReference>
<feature type="coiled-coil region" evidence="6">
    <location>
        <begin position="284"/>
        <end position="314"/>
    </location>
</feature>
<dbReference type="SMART" id="SM00304">
    <property type="entry name" value="HAMP"/>
    <property type="match status" value="1"/>
</dbReference>
<dbReference type="PANTHER" id="PTHR42878:SF15">
    <property type="entry name" value="BACTERIOPHYTOCHROME"/>
    <property type="match status" value="1"/>
</dbReference>
<feature type="domain" description="PAS" evidence="8">
    <location>
        <begin position="178"/>
        <end position="248"/>
    </location>
</feature>
<evidence type="ECO:0000256" key="4">
    <source>
        <dbReference type="ARBA" id="ARBA00022777"/>
    </source>
</evidence>
<keyword evidence="4" id="KW-0418">Kinase</keyword>
<keyword evidence="3" id="KW-0808">Transferase</keyword>
<feature type="non-terminal residue" evidence="10">
    <location>
        <position position="1"/>
    </location>
</feature>
<keyword evidence="7" id="KW-1133">Transmembrane helix</keyword>
<proteinExistence type="predicted"/>
<sequence>AIEEVKGISKQLHKINMLIIEDNQTVLGSSLDLPKEKLTFPKLTKGKSDIITREFRGDPVRIDYQYFPFWNWHIVSFISEKAYMAPIQLAKKIVYSGTFGVLIFVLFTLFLVFNFFVNLPLKRVIRATEGVAEGKFSKVDVRRKDEIGQLVHSFNSMVDSLNKKNVEVTNLIEAIRVSEAQYRGIFDSATDSFLIFDFDGNIVEVNPQACKMYGYPYEELLKLSGKEIVDPDYHHLFEQFKRDVQTTGEFHAESVNVRKDGATFNTEVKGNKFDYKGKPHLLAVIRDTTDRKRAEEEKEKLQAQLQRAQKMEVIGTLAGGVAHDLNNILSGLVSYP</sequence>
<organism evidence="10">
    <name type="scientific">marine sediment metagenome</name>
    <dbReference type="NCBI Taxonomy" id="412755"/>
    <lineage>
        <taxon>unclassified sequences</taxon>
        <taxon>metagenomes</taxon>
        <taxon>ecological metagenomes</taxon>
    </lineage>
</organism>
<comment type="caution">
    <text evidence="10">The sequence shown here is derived from an EMBL/GenBank/DDBJ whole genome shotgun (WGS) entry which is preliminary data.</text>
</comment>
<dbReference type="CDD" id="cd06225">
    <property type="entry name" value="HAMP"/>
    <property type="match status" value="1"/>
</dbReference>
<accession>X0S8J5</accession>
<dbReference type="GO" id="GO:0016020">
    <property type="term" value="C:membrane"/>
    <property type="evidence" value="ECO:0007669"/>
    <property type="project" value="UniProtKB-SubCell"/>
</dbReference>
<dbReference type="EC" id="2.7.13.3" evidence="2"/>
<dbReference type="GO" id="GO:0030295">
    <property type="term" value="F:protein kinase activator activity"/>
    <property type="evidence" value="ECO:0007669"/>
    <property type="project" value="TreeGrafter"/>
</dbReference>
<dbReference type="Gene3D" id="1.10.287.130">
    <property type="match status" value="1"/>
</dbReference>
<dbReference type="Gene3D" id="3.30.450.20">
    <property type="entry name" value="PAS domain"/>
    <property type="match status" value="1"/>
</dbReference>
<feature type="domain" description="HAMP" evidence="9">
    <location>
        <begin position="115"/>
        <end position="166"/>
    </location>
</feature>
<dbReference type="SMART" id="SM00091">
    <property type="entry name" value="PAS"/>
    <property type="match status" value="1"/>
</dbReference>
<name>X0S8J5_9ZZZZ</name>
<keyword evidence="5 7" id="KW-0472">Membrane</keyword>
<dbReference type="NCBIfam" id="TIGR00229">
    <property type="entry name" value="sensory_box"/>
    <property type="match status" value="1"/>
</dbReference>
<dbReference type="GO" id="GO:0004673">
    <property type="term" value="F:protein histidine kinase activity"/>
    <property type="evidence" value="ECO:0007669"/>
    <property type="project" value="UniProtKB-EC"/>
</dbReference>
<reference evidence="10" key="1">
    <citation type="journal article" date="2014" name="Front. Microbiol.">
        <title>High frequency of phylogenetically diverse reductive dehalogenase-homologous genes in deep subseafloor sedimentary metagenomes.</title>
        <authorList>
            <person name="Kawai M."/>
            <person name="Futagami T."/>
            <person name="Toyoda A."/>
            <person name="Takaki Y."/>
            <person name="Nishi S."/>
            <person name="Hori S."/>
            <person name="Arai W."/>
            <person name="Tsubouchi T."/>
            <person name="Morono Y."/>
            <person name="Uchiyama I."/>
            <person name="Ito T."/>
            <person name="Fujiyama A."/>
            <person name="Inagaki F."/>
            <person name="Takami H."/>
        </authorList>
    </citation>
    <scope>NUCLEOTIDE SEQUENCE</scope>
    <source>
        <strain evidence="10">Expedition CK06-06</strain>
    </source>
</reference>
<keyword evidence="6" id="KW-0175">Coiled coil</keyword>
<evidence type="ECO:0000259" key="8">
    <source>
        <dbReference type="PROSITE" id="PS50112"/>
    </source>
</evidence>
<keyword evidence="7" id="KW-0812">Transmembrane</keyword>